<feature type="transmembrane region" description="Helical" evidence="1">
    <location>
        <begin position="108"/>
        <end position="133"/>
    </location>
</feature>
<evidence type="ECO:0000313" key="3">
    <source>
        <dbReference type="Proteomes" id="UP000697710"/>
    </source>
</evidence>
<feature type="transmembrane region" description="Helical" evidence="1">
    <location>
        <begin position="631"/>
        <end position="650"/>
    </location>
</feature>
<dbReference type="Gene3D" id="3.40.50.150">
    <property type="entry name" value="Vaccinia Virus protein VP39"/>
    <property type="match status" value="1"/>
</dbReference>
<proteinExistence type="predicted"/>
<feature type="transmembrane region" description="Helical" evidence="1">
    <location>
        <begin position="565"/>
        <end position="588"/>
    </location>
</feature>
<dbReference type="InterPro" id="IPR029063">
    <property type="entry name" value="SAM-dependent_MTases_sf"/>
</dbReference>
<gene>
    <name evidence="2" type="ORF">KC729_00695</name>
</gene>
<accession>A0A956LVE6</accession>
<comment type="caution">
    <text evidence="2">The sequence shown here is derived from an EMBL/GenBank/DDBJ whole genome shotgun (WGS) entry which is preliminary data.</text>
</comment>
<dbReference type="Proteomes" id="UP000697710">
    <property type="component" value="Unassembled WGS sequence"/>
</dbReference>
<protein>
    <submittedName>
        <fullName evidence="2">Uncharacterized protein</fullName>
    </submittedName>
</protein>
<dbReference type="SUPFAM" id="SSF53335">
    <property type="entry name" value="S-adenosyl-L-methionine-dependent methyltransferases"/>
    <property type="match status" value="1"/>
</dbReference>
<dbReference type="AlphaFoldDB" id="A0A956LVE6"/>
<feature type="transmembrane region" description="Helical" evidence="1">
    <location>
        <begin position="69"/>
        <end position="88"/>
    </location>
</feature>
<keyword evidence="1" id="KW-1133">Transmembrane helix</keyword>
<feature type="transmembrane region" description="Helical" evidence="1">
    <location>
        <begin position="600"/>
        <end position="619"/>
    </location>
</feature>
<evidence type="ECO:0000313" key="2">
    <source>
        <dbReference type="EMBL" id="MCA9726169.1"/>
    </source>
</evidence>
<reference evidence="2" key="1">
    <citation type="submission" date="2020-04" db="EMBL/GenBank/DDBJ databases">
        <authorList>
            <person name="Zhang T."/>
        </authorList>
    </citation>
    <scope>NUCLEOTIDE SEQUENCE</scope>
    <source>
        <strain evidence="2">HKST-UBA01</strain>
    </source>
</reference>
<feature type="transmembrane region" description="Helical" evidence="1">
    <location>
        <begin position="752"/>
        <end position="768"/>
    </location>
</feature>
<dbReference type="EMBL" id="JAGQHR010000007">
    <property type="protein sequence ID" value="MCA9726169.1"/>
    <property type="molecule type" value="Genomic_DNA"/>
</dbReference>
<feature type="transmembrane region" description="Helical" evidence="1">
    <location>
        <begin position="693"/>
        <end position="713"/>
    </location>
</feature>
<feature type="transmembrane region" description="Helical" evidence="1">
    <location>
        <begin position="140"/>
        <end position="159"/>
    </location>
</feature>
<name>A0A956LVE6_UNCEI</name>
<evidence type="ECO:0000256" key="1">
    <source>
        <dbReference type="SAM" id="Phobius"/>
    </source>
</evidence>
<feature type="transmembrane region" description="Helical" evidence="1">
    <location>
        <begin position="165"/>
        <end position="184"/>
    </location>
</feature>
<feature type="transmembrane region" description="Helical" evidence="1">
    <location>
        <begin position="725"/>
        <end position="746"/>
    </location>
</feature>
<organism evidence="2 3">
    <name type="scientific">Eiseniibacteriota bacterium</name>
    <dbReference type="NCBI Taxonomy" id="2212470"/>
    <lineage>
        <taxon>Bacteria</taxon>
        <taxon>Candidatus Eiseniibacteriota</taxon>
    </lineage>
</organism>
<keyword evidence="1" id="KW-0472">Membrane</keyword>
<feature type="transmembrane region" description="Helical" evidence="1">
    <location>
        <begin position="34"/>
        <end position="57"/>
    </location>
</feature>
<feature type="transmembrane region" description="Helical" evidence="1">
    <location>
        <begin position="189"/>
        <end position="205"/>
    </location>
</feature>
<reference evidence="2" key="2">
    <citation type="journal article" date="2021" name="Microbiome">
        <title>Successional dynamics and alternative stable states in a saline activated sludge microbial community over 9 years.</title>
        <authorList>
            <person name="Wang Y."/>
            <person name="Ye J."/>
            <person name="Ju F."/>
            <person name="Liu L."/>
            <person name="Boyd J.A."/>
            <person name="Deng Y."/>
            <person name="Parks D.H."/>
            <person name="Jiang X."/>
            <person name="Yin X."/>
            <person name="Woodcroft B.J."/>
            <person name="Tyson G.W."/>
            <person name="Hugenholtz P."/>
            <person name="Polz M.F."/>
            <person name="Zhang T."/>
        </authorList>
    </citation>
    <scope>NUCLEOTIDE SEQUENCE</scope>
    <source>
        <strain evidence="2">HKST-UBA01</strain>
    </source>
</reference>
<sequence length="777" mass="84397">MRESYRSHLAIALVSFAVLFYQVAITRLLSVVLWYHFAFLSISLALLGVGAPGVWYALRRKVPDGNGELHRLLAAAGAAVPLSIFVIIKGIPLVRRTWEIQDSALMDPAVVVAMIAILLPFLLLGATVCLLLMRAEGRRIGPMYAADLVGATLGAIAVVPCMHWIATPKLLALVGLAPLLAAFLLRSRVVVPAILAVLVLGTVIWDEPYHLRFTKKYEESSILYEKWSPTGRIAVFPDVFYRSDPKEAFTWGMGANWNRSAIDQLWIEQDGSAGTPINHWDGTWNGLDHLRYDVTSVVYEVRPPEHVCVIGAGGGRDVLAALQAGATDISAVELNPYTIKAVSGPFRDFSGDVYGQPAVHPIVSEGRSFLTRAPQRFDLIQISMVDSWAATSAGAFALSENYLYTVESFELYWNRLADDGIISVSRWMLYSHLAESLRLAQLAKEVLNRLGVDDPGSHLAIIQGGAVATFLISKSAFDDADLARIDQVCATRGFLRHWPPCETTPGNSPIPGLLLDGVDTFEQAGLDLSPPTDDRPFFFQAVPILGHVDADLIRQLSVNEQAVILLRRLVIVIGLLAVALFFAPFAFGRRLRIVPEIWRGSGYFCAIGLAFLLVEAAWIQRFILYLGHPSYATTVVLAALLLGAGLGSLTAPRLPLGRAARWGFVLPVVLAVINLVLAPLFQGTLGLPIAGRIAISLVLLLPAGYLMGFGFPVGMIRFRDDAKPWFWAINGAFSVLASVLSLAAAMLIGHTAVAYVGTVAYVAAVLLLQQARRSVPA</sequence>
<keyword evidence="1" id="KW-0812">Transmembrane</keyword>
<feature type="transmembrane region" description="Helical" evidence="1">
    <location>
        <begin position="662"/>
        <end position="681"/>
    </location>
</feature>